<evidence type="ECO:0000313" key="3">
    <source>
        <dbReference type="EMBL" id="GAF75646.1"/>
    </source>
</evidence>
<dbReference type="Pfam" id="PF13517">
    <property type="entry name" value="FG-GAP_3"/>
    <property type="match status" value="2"/>
</dbReference>
<proteinExistence type="predicted"/>
<feature type="domain" description="GH29D-like beta-sandwich" evidence="2">
    <location>
        <begin position="39"/>
        <end position="105"/>
    </location>
</feature>
<reference evidence="3" key="1">
    <citation type="journal article" date="2014" name="Front. Microbiol.">
        <title>High frequency of phylogenetically diverse reductive dehalogenase-homologous genes in deep subseafloor sedimentary metagenomes.</title>
        <authorList>
            <person name="Kawai M."/>
            <person name="Futagami T."/>
            <person name="Toyoda A."/>
            <person name="Takaki Y."/>
            <person name="Nishi S."/>
            <person name="Hori S."/>
            <person name="Arai W."/>
            <person name="Tsubouchi T."/>
            <person name="Morono Y."/>
            <person name="Uchiyama I."/>
            <person name="Ito T."/>
            <person name="Fujiyama A."/>
            <person name="Inagaki F."/>
            <person name="Takami H."/>
        </authorList>
    </citation>
    <scope>NUCLEOTIDE SEQUENCE</scope>
    <source>
        <strain evidence="3">Expedition CK06-06</strain>
    </source>
</reference>
<keyword evidence="1" id="KW-0732">Signal</keyword>
<dbReference type="InterPro" id="IPR059177">
    <property type="entry name" value="GH29D-like_dom"/>
</dbReference>
<dbReference type="Gene3D" id="2.130.10.130">
    <property type="entry name" value="Integrin alpha, N-terminal"/>
    <property type="match status" value="1"/>
</dbReference>
<dbReference type="Pfam" id="PF13290">
    <property type="entry name" value="CHB_HEX_C_1"/>
    <property type="match status" value="2"/>
</dbReference>
<evidence type="ECO:0000259" key="2">
    <source>
        <dbReference type="Pfam" id="PF13290"/>
    </source>
</evidence>
<dbReference type="InterPro" id="IPR013517">
    <property type="entry name" value="FG-GAP"/>
</dbReference>
<feature type="non-terminal residue" evidence="3">
    <location>
        <position position="1"/>
    </location>
</feature>
<dbReference type="PANTHER" id="PTHR44103">
    <property type="entry name" value="PROPROTEIN CONVERTASE P"/>
    <property type="match status" value="1"/>
</dbReference>
<dbReference type="InterPro" id="IPR028994">
    <property type="entry name" value="Integrin_alpha_N"/>
</dbReference>
<evidence type="ECO:0000256" key="1">
    <source>
        <dbReference type="ARBA" id="ARBA00022729"/>
    </source>
</evidence>
<protein>
    <recommendedName>
        <fullName evidence="2">GH29D-like beta-sandwich domain-containing protein</fullName>
    </recommendedName>
</protein>
<name>X0SKI4_9ZZZZ</name>
<dbReference type="SUPFAM" id="SSF69318">
    <property type="entry name" value="Integrin alpha N-terminal domain"/>
    <property type="match status" value="1"/>
</dbReference>
<dbReference type="EMBL" id="BARS01004275">
    <property type="protein sequence ID" value="GAF75646.1"/>
    <property type="molecule type" value="Genomic_DNA"/>
</dbReference>
<feature type="non-terminal residue" evidence="3">
    <location>
        <position position="459"/>
    </location>
</feature>
<feature type="domain" description="GH29D-like beta-sandwich" evidence="2">
    <location>
        <begin position="121"/>
        <end position="186"/>
    </location>
</feature>
<sequence>TIYWRVRAHDNVDNENWSDTHNGGVIQSIGTVATPTFDPDGDTYTEPVDVTISCSTSGATIHYTTNGVEPTESDPVYSSPINISSTTTLKAKAWKSGWNPSEVKSADYTITGTVATPTFDPDGDTYTEPVDVTISCSTSGATIHYTTNGVEPTESDPVYSSPINISSTMTLKAKAWKTDWNPSGVKSADYTITLFGGQQVISTQADGAQSVYACDLDGDGDNDVLSASRIDDKIAWYENLGGGAFGSQQVISTQADYPAAVYACDLDGDGDNDVLSASYYDNKIAWYENLGGGTFSSQQTLSTQADWAESVYACDLDGDGDNDVLSASRNDDKIAWYENLGGGAFGSQQVISTQADFPASVYACDLDGDGDNDVLSASRNDDKIAWYENLGGGAFGSQQVISAQAYGAWSVYACDLDGDGDNDVLSATAIGDNIAWYENLGGGSFGSQEIISTQADGAS</sequence>
<dbReference type="PANTHER" id="PTHR44103:SF1">
    <property type="entry name" value="PROPROTEIN CONVERTASE P"/>
    <property type="match status" value="1"/>
</dbReference>
<comment type="caution">
    <text evidence="3">The sequence shown here is derived from an EMBL/GenBank/DDBJ whole genome shotgun (WGS) entry which is preliminary data.</text>
</comment>
<accession>X0SKI4</accession>
<gene>
    <name evidence="3" type="ORF">S01H1_08324</name>
</gene>
<organism evidence="3">
    <name type="scientific">marine sediment metagenome</name>
    <dbReference type="NCBI Taxonomy" id="412755"/>
    <lineage>
        <taxon>unclassified sequences</taxon>
        <taxon>metagenomes</taxon>
        <taxon>ecological metagenomes</taxon>
    </lineage>
</organism>
<dbReference type="AlphaFoldDB" id="X0SKI4"/>